<gene>
    <name evidence="1" type="ORF">PCOR1329_LOCUS78967</name>
</gene>
<accession>A0ABN9XVF8</accession>
<name>A0ABN9XVF8_9DINO</name>
<dbReference type="Proteomes" id="UP001189429">
    <property type="component" value="Unassembled WGS sequence"/>
</dbReference>
<sequence length="307" mass="33983">AIPACRAFYSAAWDIFGDGLEVTCDFQLVFPSLQAGADDAFVTVDSGAGRQRQRCCSRPSNIVRVALRPRCISPQRTNAKGLWKFRPKVSKGDNFELHCKAIIDPDLREKRGWVEAMVIVDMTEGGGYDRAWAWARFLRALVALPVDALHFLGVEMVEDAGDAVAEPPAWDESFGPTVKPLLIRACRGRSPRAISSKRIYVRRVLPDRRQRAAIVAPLEVTSAAQSTARQVVPPEKDLSGARQCKCLSAFPIQRANCPFVDDFVVEAGGDCADGAVELVRWCLETKRGEDLVNFPRGLRPHGRSRDY</sequence>
<feature type="non-terminal residue" evidence="1">
    <location>
        <position position="1"/>
    </location>
</feature>
<evidence type="ECO:0000313" key="2">
    <source>
        <dbReference type="Proteomes" id="UP001189429"/>
    </source>
</evidence>
<reference evidence="1" key="1">
    <citation type="submission" date="2023-10" db="EMBL/GenBank/DDBJ databases">
        <authorList>
            <person name="Chen Y."/>
            <person name="Shah S."/>
            <person name="Dougan E. K."/>
            <person name="Thang M."/>
            <person name="Chan C."/>
        </authorList>
    </citation>
    <scope>NUCLEOTIDE SEQUENCE [LARGE SCALE GENOMIC DNA]</scope>
</reference>
<comment type="caution">
    <text evidence="1">The sequence shown here is derived from an EMBL/GenBank/DDBJ whole genome shotgun (WGS) entry which is preliminary data.</text>
</comment>
<evidence type="ECO:0000313" key="1">
    <source>
        <dbReference type="EMBL" id="CAK0902311.1"/>
    </source>
</evidence>
<feature type="non-terminal residue" evidence="1">
    <location>
        <position position="307"/>
    </location>
</feature>
<keyword evidence="2" id="KW-1185">Reference proteome</keyword>
<organism evidence="1 2">
    <name type="scientific">Prorocentrum cordatum</name>
    <dbReference type="NCBI Taxonomy" id="2364126"/>
    <lineage>
        <taxon>Eukaryota</taxon>
        <taxon>Sar</taxon>
        <taxon>Alveolata</taxon>
        <taxon>Dinophyceae</taxon>
        <taxon>Prorocentrales</taxon>
        <taxon>Prorocentraceae</taxon>
        <taxon>Prorocentrum</taxon>
    </lineage>
</organism>
<protein>
    <submittedName>
        <fullName evidence="1">Uncharacterized protein</fullName>
    </submittedName>
</protein>
<dbReference type="EMBL" id="CAUYUJ010021055">
    <property type="protein sequence ID" value="CAK0902311.1"/>
    <property type="molecule type" value="Genomic_DNA"/>
</dbReference>
<proteinExistence type="predicted"/>